<reference evidence="2 4" key="1">
    <citation type="submission" date="2017-06" db="EMBL/GenBank/DDBJ databases">
        <title>A platform for efficient transgenesis in Macrostomum lignano, a flatworm model organism for stem cell research.</title>
        <authorList>
            <person name="Berezikov E."/>
        </authorList>
    </citation>
    <scope>NUCLEOTIDE SEQUENCE [LARGE SCALE GENOMIC DNA]</scope>
    <source>
        <strain evidence="2">DV1</strain>
        <tissue evidence="2">Whole organism</tissue>
    </source>
</reference>
<dbReference type="EMBL" id="NIVC01002547">
    <property type="protein sequence ID" value="PAA57011.1"/>
    <property type="molecule type" value="Genomic_DNA"/>
</dbReference>
<comment type="caution">
    <text evidence="2">The sequence shown here is derived from an EMBL/GenBank/DDBJ whole genome shotgun (WGS) entry which is preliminary data.</text>
</comment>
<feature type="chain" id="PRO_5011915984" evidence="1">
    <location>
        <begin position="20"/>
        <end position="158"/>
    </location>
</feature>
<accession>A0A267E625</accession>
<dbReference type="Proteomes" id="UP000215902">
    <property type="component" value="Unassembled WGS sequence"/>
</dbReference>
<evidence type="ECO:0000256" key="1">
    <source>
        <dbReference type="SAM" id="SignalP"/>
    </source>
</evidence>
<evidence type="ECO:0000313" key="4">
    <source>
        <dbReference type="Proteomes" id="UP000215902"/>
    </source>
</evidence>
<proteinExistence type="predicted"/>
<keyword evidence="4" id="KW-1185">Reference proteome</keyword>
<dbReference type="EMBL" id="NIVC01001150">
    <property type="protein sequence ID" value="PAA71636.1"/>
    <property type="molecule type" value="Genomic_DNA"/>
</dbReference>
<dbReference type="OrthoDB" id="10026631at2759"/>
<evidence type="ECO:0000313" key="2">
    <source>
        <dbReference type="EMBL" id="PAA57011.1"/>
    </source>
</evidence>
<name>A0A267E625_9PLAT</name>
<sequence>MASSVILLIGAALVLTVSGLRCPQLDPESVCSAAREGFEYNDGCNGVECTGSGQYTTTMRWCPRPQSAEERRECRGRASAIFERLGPFSCSNLEAASVCSRRGSGFSYFDGCNRVTCEAGGGYTSSFRMCPQADAEGAYCQFMESRLGEAARRRRRRR</sequence>
<keyword evidence="1" id="KW-0732">Signal</keyword>
<evidence type="ECO:0000313" key="3">
    <source>
        <dbReference type="EMBL" id="PAA71636.1"/>
    </source>
</evidence>
<organism evidence="2 4">
    <name type="scientific">Macrostomum lignano</name>
    <dbReference type="NCBI Taxonomy" id="282301"/>
    <lineage>
        <taxon>Eukaryota</taxon>
        <taxon>Metazoa</taxon>
        <taxon>Spiralia</taxon>
        <taxon>Lophotrochozoa</taxon>
        <taxon>Platyhelminthes</taxon>
        <taxon>Rhabditophora</taxon>
        <taxon>Macrostomorpha</taxon>
        <taxon>Macrostomida</taxon>
        <taxon>Macrostomidae</taxon>
        <taxon>Macrostomum</taxon>
    </lineage>
</organism>
<gene>
    <name evidence="3" type="ORF">BOX15_Mlig004023g1</name>
    <name evidence="2" type="ORF">BOX15_Mlig004023g3</name>
</gene>
<feature type="signal peptide" evidence="1">
    <location>
        <begin position="1"/>
        <end position="19"/>
    </location>
</feature>
<dbReference type="AlphaFoldDB" id="A0A267E625"/>
<protein>
    <submittedName>
        <fullName evidence="2">Uncharacterized protein</fullName>
    </submittedName>
</protein>